<sequence length="142" mass="15009">MVQALKRRADWHARLHAEIEAHRREAFAWGRRDCALGLAAGAVEAITGADLRKGWRGTYRTAAGAMKALRKAGYASLGDAVAAVLPECHPCMAMDGDIALLDEGEIGALGIFNGGTLIVLGLDGIGPRERAAAMRAFEVGAR</sequence>
<protein>
    <submittedName>
        <fullName evidence="2">DUF6950 family protein</fullName>
    </submittedName>
</protein>
<accession>A0ABW5AC37</accession>
<dbReference type="Pfam" id="PF22262">
    <property type="entry name" value="DUF6950"/>
    <property type="match status" value="1"/>
</dbReference>
<evidence type="ECO:0000313" key="2">
    <source>
        <dbReference type="EMBL" id="MFD2175932.1"/>
    </source>
</evidence>
<name>A0ABW5AC37_9RHOB</name>
<gene>
    <name evidence="2" type="ORF">ACFSM0_17715</name>
</gene>
<reference evidence="3" key="1">
    <citation type="journal article" date="2019" name="Int. J. Syst. Evol. Microbiol.">
        <title>The Global Catalogue of Microorganisms (GCM) 10K type strain sequencing project: providing services to taxonomists for standard genome sequencing and annotation.</title>
        <authorList>
            <consortium name="The Broad Institute Genomics Platform"/>
            <consortium name="The Broad Institute Genome Sequencing Center for Infectious Disease"/>
            <person name="Wu L."/>
            <person name="Ma J."/>
        </authorList>
    </citation>
    <scope>NUCLEOTIDE SEQUENCE [LARGE SCALE GENOMIC DNA]</scope>
    <source>
        <strain evidence="3">CCUG 55131</strain>
    </source>
</reference>
<dbReference type="RefSeq" id="WP_377393698.1">
    <property type="nucleotide sequence ID" value="NZ_JBHUIX010000027.1"/>
</dbReference>
<evidence type="ECO:0000259" key="1">
    <source>
        <dbReference type="Pfam" id="PF22262"/>
    </source>
</evidence>
<dbReference type="InterPro" id="IPR053802">
    <property type="entry name" value="DUF6950"/>
</dbReference>
<proteinExistence type="predicted"/>
<dbReference type="Proteomes" id="UP001597413">
    <property type="component" value="Unassembled WGS sequence"/>
</dbReference>
<evidence type="ECO:0000313" key="3">
    <source>
        <dbReference type="Proteomes" id="UP001597413"/>
    </source>
</evidence>
<feature type="domain" description="DUF6950" evidence="1">
    <location>
        <begin position="6"/>
        <end position="139"/>
    </location>
</feature>
<dbReference type="EMBL" id="JBHUIX010000027">
    <property type="protein sequence ID" value="MFD2175932.1"/>
    <property type="molecule type" value="Genomic_DNA"/>
</dbReference>
<comment type="caution">
    <text evidence="2">The sequence shown here is derived from an EMBL/GenBank/DDBJ whole genome shotgun (WGS) entry which is preliminary data.</text>
</comment>
<organism evidence="2 3">
    <name type="scientific">Rhodobacter lacus</name>
    <dbReference type="NCBI Taxonomy" id="1641972"/>
    <lineage>
        <taxon>Bacteria</taxon>
        <taxon>Pseudomonadati</taxon>
        <taxon>Pseudomonadota</taxon>
        <taxon>Alphaproteobacteria</taxon>
        <taxon>Rhodobacterales</taxon>
        <taxon>Rhodobacter group</taxon>
        <taxon>Rhodobacter</taxon>
    </lineage>
</organism>
<keyword evidence="3" id="KW-1185">Reference proteome</keyword>